<dbReference type="PANTHER" id="PTHR30055:SF207">
    <property type="entry name" value="HTH-TYPE TRANSCRIPTIONAL REPRESSOR FATR"/>
    <property type="match status" value="1"/>
</dbReference>
<reference evidence="4 5" key="1">
    <citation type="submission" date="2019-03" db="EMBL/GenBank/DDBJ databases">
        <title>Draft genome sequences of novel Actinobacteria.</title>
        <authorList>
            <person name="Sahin N."/>
            <person name="Ay H."/>
            <person name="Saygin H."/>
        </authorList>
    </citation>
    <scope>NUCLEOTIDE SEQUENCE [LARGE SCALE GENOMIC DNA]</scope>
    <source>
        <strain evidence="4 5">JCM 13523</strain>
    </source>
</reference>
<dbReference type="OrthoDB" id="5242390at2"/>
<dbReference type="InterPro" id="IPR009057">
    <property type="entry name" value="Homeodomain-like_sf"/>
</dbReference>
<dbReference type="RefSeq" id="WP_132172305.1">
    <property type="nucleotide sequence ID" value="NZ_SMKX01000093.1"/>
</dbReference>
<feature type="DNA-binding region" description="H-T-H motif" evidence="2">
    <location>
        <begin position="26"/>
        <end position="45"/>
    </location>
</feature>
<keyword evidence="1 2" id="KW-0238">DNA-binding</keyword>
<protein>
    <submittedName>
        <fullName evidence="4">TetR family transcriptional regulator</fullName>
    </submittedName>
</protein>
<evidence type="ECO:0000256" key="1">
    <source>
        <dbReference type="ARBA" id="ARBA00023125"/>
    </source>
</evidence>
<comment type="caution">
    <text evidence="4">The sequence shown here is derived from an EMBL/GenBank/DDBJ whole genome shotgun (WGS) entry which is preliminary data.</text>
</comment>
<organism evidence="4 5">
    <name type="scientific">Kribbella antibiotica</name>
    <dbReference type="NCBI Taxonomy" id="190195"/>
    <lineage>
        <taxon>Bacteria</taxon>
        <taxon>Bacillati</taxon>
        <taxon>Actinomycetota</taxon>
        <taxon>Actinomycetes</taxon>
        <taxon>Propionibacteriales</taxon>
        <taxon>Kribbellaceae</taxon>
        <taxon>Kribbella</taxon>
    </lineage>
</organism>
<dbReference type="SUPFAM" id="SSF46689">
    <property type="entry name" value="Homeodomain-like"/>
    <property type="match status" value="1"/>
</dbReference>
<gene>
    <name evidence="4" type="ORF">E1263_27125</name>
</gene>
<dbReference type="GO" id="GO:0000976">
    <property type="term" value="F:transcription cis-regulatory region binding"/>
    <property type="evidence" value="ECO:0007669"/>
    <property type="project" value="TreeGrafter"/>
</dbReference>
<dbReference type="GO" id="GO:0003700">
    <property type="term" value="F:DNA-binding transcription factor activity"/>
    <property type="evidence" value="ECO:0007669"/>
    <property type="project" value="TreeGrafter"/>
</dbReference>
<dbReference type="PROSITE" id="PS50977">
    <property type="entry name" value="HTH_TETR_2"/>
    <property type="match status" value="1"/>
</dbReference>
<proteinExistence type="predicted"/>
<keyword evidence="5" id="KW-1185">Reference proteome</keyword>
<dbReference type="Pfam" id="PF00440">
    <property type="entry name" value="TetR_N"/>
    <property type="match status" value="1"/>
</dbReference>
<dbReference type="Proteomes" id="UP000295124">
    <property type="component" value="Unassembled WGS sequence"/>
</dbReference>
<dbReference type="InterPro" id="IPR054422">
    <property type="entry name" value="TetR-like_HI_0893_C"/>
</dbReference>
<evidence type="ECO:0000313" key="4">
    <source>
        <dbReference type="EMBL" id="TDD54515.1"/>
    </source>
</evidence>
<dbReference type="AlphaFoldDB" id="A0A4R4Z8L2"/>
<dbReference type="Gene3D" id="1.10.357.10">
    <property type="entry name" value="Tetracycline Repressor, domain 2"/>
    <property type="match status" value="1"/>
</dbReference>
<dbReference type="InterPro" id="IPR001647">
    <property type="entry name" value="HTH_TetR"/>
</dbReference>
<accession>A0A4R4Z8L2</accession>
<dbReference type="EMBL" id="SMKX01000093">
    <property type="protein sequence ID" value="TDD54515.1"/>
    <property type="molecule type" value="Genomic_DNA"/>
</dbReference>
<feature type="domain" description="HTH tetR-type" evidence="3">
    <location>
        <begin position="3"/>
        <end position="63"/>
    </location>
</feature>
<evidence type="ECO:0000256" key="2">
    <source>
        <dbReference type="PROSITE-ProRule" id="PRU00335"/>
    </source>
</evidence>
<evidence type="ECO:0000313" key="5">
    <source>
        <dbReference type="Proteomes" id="UP000295124"/>
    </source>
</evidence>
<dbReference type="Pfam" id="PF22604">
    <property type="entry name" value="TetR_HI_0893_C"/>
    <property type="match status" value="1"/>
</dbReference>
<name>A0A4R4Z8L2_9ACTN</name>
<dbReference type="InterPro" id="IPR050109">
    <property type="entry name" value="HTH-type_TetR-like_transc_reg"/>
</dbReference>
<sequence>MATDRAVAVRTALRTLVARNGFHGASMSAVAREAGVATGTAYTYYASKDDVVLAAYTETKAELGEAAVAKLDEALPPEQRFRALWLACYRHLKANPTHAQFLLQVEHSPYRGPAHEAALSNPDDPFLAQVTQPDIAARLRPFPVDVLYELALSPAIRLAANGIELTQSQLDEIADACWRAVS</sequence>
<dbReference type="PRINTS" id="PR00455">
    <property type="entry name" value="HTHTETR"/>
</dbReference>
<dbReference type="PANTHER" id="PTHR30055">
    <property type="entry name" value="HTH-TYPE TRANSCRIPTIONAL REGULATOR RUTR"/>
    <property type="match status" value="1"/>
</dbReference>
<evidence type="ECO:0000259" key="3">
    <source>
        <dbReference type="PROSITE" id="PS50977"/>
    </source>
</evidence>